<comment type="subcellular location">
    <subcellularLocation>
        <location evidence="1">Cell membrane</location>
        <topology evidence="1">Multi-pass membrane protein</topology>
    </subcellularLocation>
</comment>
<dbReference type="EMBL" id="AODH01000038">
    <property type="protein sequence ID" value="EUJ38020.1"/>
    <property type="molecule type" value="Genomic_DNA"/>
</dbReference>
<dbReference type="Proteomes" id="UP000019243">
    <property type="component" value="Unassembled WGS sequence"/>
</dbReference>
<keyword evidence="4 6" id="KW-1133">Transmembrane helix</keyword>
<dbReference type="CDD" id="cd16380">
    <property type="entry name" value="YitT_C"/>
    <property type="match status" value="1"/>
</dbReference>
<gene>
    <name evidence="8" type="ORF">BCAMP_09185</name>
</gene>
<evidence type="ECO:0000256" key="5">
    <source>
        <dbReference type="ARBA" id="ARBA00023136"/>
    </source>
</evidence>
<dbReference type="Pfam" id="PF02588">
    <property type="entry name" value="YitT_membrane"/>
    <property type="match status" value="1"/>
</dbReference>
<name>W7CMW9_9LIST</name>
<feature type="transmembrane region" description="Helical" evidence="6">
    <location>
        <begin position="39"/>
        <end position="57"/>
    </location>
</feature>
<dbReference type="InterPro" id="IPR003740">
    <property type="entry name" value="YitT"/>
</dbReference>
<feature type="transmembrane region" description="Helical" evidence="6">
    <location>
        <begin position="106"/>
        <end position="129"/>
    </location>
</feature>
<dbReference type="Gene3D" id="3.30.70.120">
    <property type="match status" value="1"/>
</dbReference>
<keyword evidence="2" id="KW-1003">Cell membrane</keyword>
<evidence type="ECO:0000313" key="9">
    <source>
        <dbReference type="Proteomes" id="UP000019243"/>
    </source>
</evidence>
<dbReference type="STRING" id="1265861.BCAMP_09185"/>
<dbReference type="InterPro" id="IPR051461">
    <property type="entry name" value="UPF0750_membrane"/>
</dbReference>
<evidence type="ECO:0000256" key="6">
    <source>
        <dbReference type="SAM" id="Phobius"/>
    </source>
</evidence>
<dbReference type="PANTHER" id="PTHR33545:SF9">
    <property type="entry name" value="UPF0750 MEMBRANE PROTEIN YITE"/>
    <property type="match status" value="1"/>
</dbReference>
<evidence type="ECO:0000256" key="3">
    <source>
        <dbReference type="ARBA" id="ARBA00022692"/>
    </source>
</evidence>
<keyword evidence="3 6" id="KW-0812">Transmembrane</keyword>
<evidence type="ECO:0000256" key="2">
    <source>
        <dbReference type="ARBA" id="ARBA00022475"/>
    </source>
</evidence>
<dbReference type="InterPro" id="IPR019264">
    <property type="entry name" value="DUF2179"/>
</dbReference>
<evidence type="ECO:0000256" key="1">
    <source>
        <dbReference type="ARBA" id="ARBA00004651"/>
    </source>
</evidence>
<dbReference type="AlphaFoldDB" id="W7CMW9"/>
<dbReference type="InterPro" id="IPR015867">
    <property type="entry name" value="N-reg_PII/ATP_PRibTrfase_C"/>
</dbReference>
<feature type="domain" description="DUF2179" evidence="7">
    <location>
        <begin position="182"/>
        <end position="235"/>
    </location>
</feature>
<evidence type="ECO:0000259" key="7">
    <source>
        <dbReference type="Pfam" id="PF10035"/>
    </source>
</evidence>
<comment type="caution">
    <text evidence="8">The sequence shown here is derived from an EMBL/GenBank/DDBJ whole genome shotgun (WGS) entry which is preliminary data.</text>
</comment>
<evidence type="ECO:0000256" key="4">
    <source>
        <dbReference type="ARBA" id="ARBA00022989"/>
    </source>
</evidence>
<organism evidence="8 9">
    <name type="scientific">Brochothrix campestris FSL F6-1037</name>
    <dbReference type="NCBI Taxonomy" id="1265861"/>
    <lineage>
        <taxon>Bacteria</taxon>
        <taxon>Bacillati</taxon>
        <taxon>Bacillota</taxon>
        <taxon>Bacilli</taxon>
        <taxon>Bacillales</taxon>
        <taxon>Listeriaceae</taxon>
        <taxon>Brochothrix</taxon>
    </lineage>
</organism>
<dbReference type="GO" id="GO:0005886">
    <property type="term" value="C:plasma membrane"/>
    <property type="evidence" value="ECO:0007669"/>
    <property type="project" value="UniProtKB-SubCell"/>
</dbReference>
<evidence type="ECO:0000313" key="8">
    <source>
        <dbReference type="EMBL" id="EUJ38020.1"/>
    </source>
</evidence>
<dbReference type="Pfam" id="PF10035">
    <property type="entry name" value="DUF2179"/>
    <property type="match status" value="1"/>
</dbReference>
<keyword evidence="5 6" id="KW-0472">Membrane</keyword>
<protein>
    <recommendedName>
        <fullName evidence="7">DUF2179 domain-containing protein</fullName>
    </recommendedName>
</protein>
<feature type="transmembrane region" description="Helical" evidence="6">
    <location>
        <begin position="7"/>
        <end position="33"/>
    </location>
</feature>
<dbReference type="PANTHER" id="PTHR33545">
    <property type="entry name" value="UPF0750 MEMBRANE PROTEIN YITT-RELATED"/>
    <property type="match status" value="1"/>
</dbReference>
<feature type="transmembrane region" description="Helical" evidence="6">
    <location>
        <begin position="69"/>
        <end position="86"/>
    </location>
</feature>
<keyword evidence="9" id="KW-1185">Reference proteome</keyword>
<sequence>MNGISILFFRLFNISPDLTLFVSNFPLLLVSFLFLGKKYTLNTIVCAFLLPFFLWLIADMPIYKDNAMLAALFGAVITGAGIGLVFKGGSSTGGTAIIQQIVHNYFHMPLGTAVWLIDGLVLLSSFIFFDLSTGMYSVISLVIIGKMVDLIQTGGQSAKTLFIIANEPKEIARQLIVHHNLGVTRVDSYGAYSNNANGLLISTCPPRKIKAVKRTIKQRDETAFCLVFDTKDVMGNGW</sequence>
<accession>W7CMW9</accession>
<reference evidence="8 9" key="1">
    <citation type="submission" date="2012-12" db="EMBL/GenBank/DDBJ databases">
        <title>Novel taxa of Listeriaceae from agricultural environments in the United States.</title>
        <authorList>
            <person name="den Bakker H.C."/>
            <person name="Allred A."/>
            <person name="Warchocki S."/>
            <person name="Wright E.M."/>
            <person name="Burrell A."/>
            <person name="Nightingale K.K."/>
            <person name="Kephart D."/>
            <person name="Wiedmann M."/>
        </authorList>
    </citation>
    <scope>NUCLEOTIDE SEQUENCE [LARGE SCALE GENOMIC DNA]</scope>
    <source>
        <strain evidence="8 9">FSL F6-1037</strain>
    </source>
</reference>
<proteinExistence type="predicted"/>